<feature type="signal peptide" evidence="3">
    <location>
        <begin position="1"/>
        <end position="26"/>
    </location>
</feature>
<feature type="domain" description="Fibronectin type-III" evidence="4">
    <location>
        <begin position="240"/>
        <end position="336"/>
    </location>
</feature>
<dbReference type="EMBL" id="JBGFUD010000008">
    <property type="protein sequence ID" value="MFH4973327.1"/>
    <property type="molecule type" value="Genomic_DNA"/>
</dbReference>
<evidence type="ECO:0000259" key="4">
    <source>
        <dbReference type="PROSITE" id="PS50853"/>
    </source>
</evidence>
<dbReference type="PANTHER" id="PTHR46708:SF2">
    <property type="entry name" value="FIBRONECTIN TYPE-III DOMAIN-CONTAINING PROTEIN"/>
    <property type="match status" value="1"/>
</dbReference>
<feature type="region of interest" description="Disordered" evidence="2">
    <location>
        <begin position="545"/>
        <end position="582"/>
    </location>
</feature>
<evidence type="ECO:0000313" key="6">
    <source>
        <dbReference type="Proteomes" id="UP001608902"/>
    </source>
</evidence>
<feature type="domain" description="Fibronectin type-III" evidence="4">
    <location>
        <begin position="447"/>
        <end position="544"/>
    </location>
</feature>
<feature type="chain" id="PRO_5044855229" description="Fibronectin type-III domain-containing protein" evidence="3">
    <location>
        <begin position="27"/>
        <end position="631"/>
    </location>
</feature>
<dbReference type="Gene3D" id="2.60.40.10">
    <property type="entry name" value="Immunoglobulins"/>
    <property type="match status" value="5"/>
</dbReference>
<feature type="domain" description="Fibronectin type-III" evidence="4">
    <location>
        <begin position="140"/>
        <end position="235"/>
    </location>
</feature>
<dbReference type="InterPro" id="IPR050991">
    <property type="entry name" value="ECM_Regulatory_Proteins"/>
</dbReference>
<protein>
    <recommendedName>
        <fullName evidence="4">Fibronectin type-III domain-containing protein</fullName>
    </recommendedName>
</protein>
<gene>
    <name evidence="5" type="ORF">AB6A40_000036</name>
</gene>
<feature type="domain" description="Fibronectin type-III" evidence="4">
    <location>
        <begin position="340"/>
        <end position="439"/>
    </location>
</feature>
<comment type="caution">
    <text evidence="5">The sequence shown here is derived from an EMBL/GenBank/DDBJ whole genome shotgun (WGS) entry which is preliminary data.</text>
</comment>
<dbReference type="Proteomes" id="UP001608902">
    <property type="component" value="Unassembled WGS sequence"/>
</dbReference>
<dbReference type="CDD" id="cd00063">
    <property type="entry name" value="FN3"/>
    <property type="match status" value="4"/>
</dbReference>
<evidence type="ECO:0000313" key="5">
    <source>
        <dbReference type="EMBL" id="MFH4973327.1"/>
    </source>
</evidence>
<evidence type="ECO:0000256" key="1">
    <source>
        <dbReference type="ARBA" id="ARBA00022737"/>
    </source>
</evidence>
<sequence length="631" mass="71568">MLGVGGVVIAFLSLTVLPFDSVSTQAQIIQDLRARFDSASESIYVEWTTPPSSIGAYLFNVRYRLTNRPGFDSSWKYARTQNNYVRLDLRDIQNGDEIEAQVNVEHGGRVVEPWSQSLLITVTKRIVIGGVPVDEDDLMPPVDFIASILSPTSARLEWTDVGGNKPGLYYIINIKQLTAQSGGGLPRQQVRTEANNFALGNLTPGERYEMTIRSATSPQHISRTATIVEITMPKKEEYFEVQNLVISSHFESKNRGAVNLTWEVPENMRHKIKSYEIQYAESGSQNWHRLPVSGSFTSASLTDLKSDTEYLLKIKTALDQDIITESGQFRFRTPEAVINPIRRVDVVYAHDTNSVRLQWILESHIEPREVIGYDIYLSEDKEKPQNEWRHITVRGSESSVSLNDLLEATVYFVRIDVRLRSGAHIRSPNLYRFRTTSRAQSARTTQQSSSLQYRNVGMGKVSLTWTYPDALRPYVTGSTVMFTDRKELPYDQWARRTMNGQQNSIILTGLRPSARYFIQVVPHVQSDHFISPTIEMFEIRTERNQQNSVIERPRQASQVHENQRNNRITSNTGNQLGTADSSAESGIRLKSCNPDAIQPECPINHRCIQKIGNPQEGWCVPDILRQSILSS</sequence>
<dbReference type="AlphaFoldDB" id="A0ABD6EA31"/>
<dbReference type="Pfam" id="PF00041">
    <property type="entry name" value="fn3"/>
    <property type="match status" value="2"/>
</dbReference>
<evidence type="ECO:0000256" key="2">
    <source>
        <dbReference type="SAM" id="MobiDB-lite"/>
    </source>
</evidence>
<dbReference type="PROSITE" id="PS50853">
    <property type="entry name" value="FN3"/>
    <property type="match status" value="5"/>
</dbReference>
<evidence type="ECO:0000256" key="3">
    <source>
        <dbReference type="SAM" id="SignalP"/>
    </source>
</evidence>
<dbReference type="InterPro" id="IPR013783">
    <property type="entry name" value="Ig-like_fold"/>
</dbReference>
<dbReference type="InterPro" id="IPR003961">
    <property type="entry name" value="FN3_dom"/>
</dbReference>
<dbReference type="SMART" id="SM00060">
    <property type="entry name" value="FN3"/>
    <property type="match status" value="5"/>
</dbReference>
<accession>A0ABD6EA31</accession>
<dbReference type="SUPFAM" id="SSF49265">
    <property type="entry name" value="Fibronectin type III"/>
    <property type="match status" value="3"/>
</dbReference>
<organism evidence="5 6">
    <name type="scientific">Gnathostoma spinigerum</name>
    <dbReference type="NCBI Taxonomy" id="75299"/>
    <lineage>
        <taxon>Eukaryota</taxon>
        <taxon>Metazoa</taxon>
        <taxon>Ecdysozoa</taxon>
        <taxon>Nematoda</taxon>
        <taxon>Chromadorea</taxon>
        <taxon>Rhabditida</taxon>
        <taxon>Spirurina</taxon>
        <taxon>Gnathostomatomorpha</taxon>
        <taxon>Gnathostomatoidea</taxon>
        <taxon>Gnathostomatidae</taxon>
        <taxon>Gnathostoma</taxon>
    </lineage>
</organism>
<name>A0ABD6EA31_9BILA</name>
<keyword evidence="6" id="KW-1185">Reference proteome</keyword>
<dbReference type="InterPro" id="IPR036116">
    <property type="entry name" value="FN3_sf"/>
</dbReference>
<reference evidence="5 6" key="1">
    <citation type="submission" date="2024-08" db="EMBL/GenBank/DDBJ databases">
        <title>Gnathostoma spinigerum genome.</title>
        <authorList>
            <person name="Gonzalez-Bertolin B."/>
            <person name="Monzon S."/>
            <person name="Zaballos A."/>
            <person name="Jimenez P."/>
            <person name="Dekumyoy P."/>
            <person name="Varona S."/>
            <person name="Cuesta I."/>
            <person name="Sumanam S."/>
            <person name="Adisakwattana P."/>
            <person name="Gasser R.B."/>
            <person name="Hernandez-Gonzalez A."/>
            <person name="Young N.D."/>
            <person name="Perteguer M.J."/>
        </authorList>
    </citation>
    <scope>NUCLEOTIDE SEQUENCE [LARGE SCALE GENOMIC DNA]</scope>
    <source>
        <strain evidence="5">AL3</strain>
        <tissue evidence="5">Liver</tissue>
    </source>
</reference>
<feature type="domain" description="Fibronectin type-III" evidence="4">
    <location>
        <begin position="28"/>
        <end position="126"/>
    </location>
</feature>
<dbReference type="PANTHER" id="PTHR46708">
    <property type="entry name" value="TENASCIN"/>
    <property type="match status" value="1"/>
</dbReference>
<keyword evidence="3" id="KW-0732">Signal</keyword>
<proteinExistence type="predicted"/>
<keyword evidence="1" id="KW-0677">Repeat</keyword>